<accession>A0AAD2FVT6</accession>
<comment type="caution">
    <text evidence="3">The sequence shown here is derived from an EMBL/GenBank/DDBJ whole genome shotgun (WGS) entry which is preliminary data.</text>
</comment>
<evidence type="ECO:0000256" key="2">
    <source>
        <dbReference type="SAM" id="MobiDB-lite"/>
    </source>
</evidence>
<comment type="similarity">
    <text evidence="1">Belongs to the peptidase C14B family.</text>
</comment>
<sequence length="608" mass="67023">MGAEISTPEGEDFMAKSYRSFHESATMFTEHDDEEEVVHTLRKLGRSSSPLIGKEVITTSETIESNHLGPKSLDQSDGKISVNIAMADLMAYLQVVANHSNNLPQTRRDDPAGKECAVATPEEVYANKSAAFIPADVRIVGGRFMLYGKAWNLPDNTEFSPAERTLEPGKSYGGANGNAMLKVLYDFVSASGADEIAFEQDDNDLFDDDDDEASLDSVSKTGGLDTVGLRGESSLSWADLLRKMKAEMDDMKFNQVPTLTTSRKLNVNEDFTLVPKSFDPSTGRTRSLLIGCNYNGNAQLKASHDDIRSMKDYIVTVHGFSEDAEDMTVLLDDGVHKAPTYANIIDHFKKLSEDSQPGDAVFIQFSGHGGRLIGSPGADAVDTYDEAIVPCDFEEAGPIRDTLVFKTLLAPMRYGVTVTVIIDACDTGMVLDLPYAWSTGDDQPGTDAEMVQNKDYSFVRDLKVIKKLYESSVFTQLGNRVDEAIGSQPEPTPTQRYSARRRRRTMGGETDDEQSALYMNDSFAGNQGFCCDPMQMNGLDNVNSEDVQRDPSETSFMARLTDCGMGNELIEKELEAMSVRSRNDGRRSRKSRSSSGRRSKSRRSSRRS</sequence>
<dbReference type="GO" id="GO:0004197">
    <property type="term" value="F:cysteine-type endopeptidase activity"/>
    <property type="evidence" value="ECO:0007669"/>
    <property type="project" value="TreeGrafter"/>
</dbReference>
<evidence type="ECO:0000313" key="4">
    <source>
        <dbReference type="Proteomes" id="UP001295423"/>
    </source>
</evidence>
<gene>
    <name evidence="3" type="ORF">CYCCA115_LOCUS15136</name>
</gene>
<name>A0AAD2FVT6_9STRA</name>
<dbReference type="PANTHER" id="PTHR48104:SF30">
    <property type="entry name" value="METACASPASE-1"/>
    <property type="match status" value="1"/>
</dbReference>
<dbReference type="EMBL" id="CAKOGP040001869">
    <property type="protein sequence ID" value="CAJ1954543.1"/>
    <property type="molecule type" value="Genomic_DNA"/>
</dbReference>
<dbReference type="AlphaFoldDB" id="A0AAD2FVT6"/>
<proteinExistence type="inferred from homology"/>
<dbReference type="Proteomes" id="UP001295423">
    <property type="component" value="Unassembled WGS sequence"/>
</dbReference>
<dbReference type="InterPro" id="IPR050452">
    <property type="entry name" value="Metacaspase"/>
</dbReference>
<dbReference type="GO" id="GO:0006508">
    <property type="term" value="P:proteolysis"/>
    <property type="evidence" value="ECO:0007669"/>
    <property type="project" value="TreeGrafter"/>
</dbReference>
<feature type="region of interest" description="Disordered" evidence="2">
    <location>
        <begin position="576"/>
        <end position="608"/>
    </location>
</feature>
<dbReference type="GO" id="GO:0005737">
    <property type="term" value="C:cytoplasm"/>
    <property type="evidence" value="ECO:0007669"/>
    <property type="project" value="TreeGrafter"/>
</dbReference>
<feature type="compositionally biased region" description="Basic residues" evidence="2">
    <location>
        <begin position="587"/>
        <end position="608"/>
    </location>
</feature>
<protein>
    <recommendedName>
        <fullName evidence="5">Metacaspase</fullName>
    </recommendedName>
</protein>
<evidence type="ECO:0000256" key="1">
    <source>
        <dbReference type="ARBA" id="ARBA00009005"/>
    </source>
</evidence>
<dbReference type="PANTHER" id="PTHR48104">
    <property type="entry name" value="METACASPASE-4"/>
    <property type="match status" value="1"/>
</dbReference>
<evidence type="ECO:0008006" key="5">
    <source>
        <dbReference type="Google" id="ProtNLM"/>
    </source>
</evidence>
<dbReference type="Gene3D" id="3.40.50.12660">
    <property type="match status" value="2"/>
</dbReference>
<keyword evidence="4" id="KW-1185">Reference proteome</keyword>
<reference evidence="3" key="1">
    <citation type="submission" date="2023-08" db="EMBL/GenBank/DDBJ databases">
        <authorList>
            <person name="Audoor S."/>
            <person name="Bilcke G."/>
        </authorList>
    </citation>
    <scope>NUCLEOTIDE SEQUENCE</scope>
</reference>
<evidence type="ECO:0000313" key="3">
    <source>
        <dbReference type="EMBL" id="CAJ1954543.1"/>
    </source>
</evidence>
<feature type="compositionally biased region" description="Basic and acidic residues" evidence="2">
    <location>
        <begin position="576"/>
        <end position="586"/>
    </location>
</feature>
<feature type="region of interest" description="Disordered" evidence="2">
    <location>
        <begin position="484"/>
        <end position="513"/>
    </location>
</feature>
<organism evidence="3 4">
    <name type="scientific">Cylindrotheca closterium</name>
    <dbReference type="NCBI Taxonomy" id="2856"/>
    <lineage>
        <taxon>Eukaryota</taxon>
        <taxon>Sar</taxon>
        <taxon>Stramenopiles</taxon>
        <taxon>Ochrophyta</taxon>
        <taxon>Bacillariophyta</taxon>
        <taxon>Bacillariophyceae</taxon>
        <taxon>Bacillariophycidae</taxon>
        <taxon>Bacillariales</taxon>
        <taxon>Bacillariaceae</taxon>
        <taxon>Cylindrotheca</taxon>
    </lineage>
</organism>